<keyword evidence="4" id="KW-1185">Reference proteome</keyword>
<name>A0A927HZB8_9HYPH</name>
<dbReference type="InterPro" id="IPR002525">
    <property type="entry name" value="Transp_IS110-like_N"/>
</dbReference>
<protein>
    <submittedName>
        <fullName evidence="3">IS110 family transposase</fullName>
    </submittedName>
</protein>
<dbReference type="EMBL" id="JACXWY010000010">
    <property type="protein sequence ID" value="MBD3847420.1"/>
    <property type="molecule type" value="Genomic_DNA"/>
</dbReference>
<proteinExistence type="predicted"/>
<evidence type="ECO:0000259" key="1">
    <source>
        <dbReference type="Pfam" id="PF01548"/>
    </source>
</evidence>
<dbReference type="Pfam" id="PF01548">
    <property type="entry name" value="DEDD_Tnp_IS110"/>
    <property type="match status" value="1"/>
</dbReference>
<dbReference type="GO" id="GO:0006313">
    <property type="term" value="P:DNA transposition"/>
    <property type="evidence" value="ECO:0007669"/>
    <property type="project" value="InterPro"/>
</dbReference>
<reference evidence="3" key="1">
    <citation type="submission" date="2020-09" db="EMBL/GenBank/DDBJ databases">
        <title>Bosea spartocytisi sp. nov. a root nodule endophyte of Spartocytisus supranubius in the high mountain ecosystem fo the Teide National Park (Canary Islands, Spain).</title>
        <authorList>
            <person name="Pulido-Suarez L."/>
            <person name="Peix A."/>
            <person name="Igual J.M."/>
            <person name="Socas-Perez N."/>
            <person name="Velazquez E."/>
            <person name="Flores-Felix J.D."/>
            <person name="Leon-Barrios M."/>
        </authorList>
    </citation>
    <scope>NUCLEOTIDE SEQUENCE</scope>
    <source>
        <strain evidence="3">SSUT16</strain>
    </source>
</reference>
<dbReference type="GO" id="GO:0004803">
    <property type="term" value="F:transposase activity"/>
    <property type="evidence" value="ECO:0007669"/>
    <property type="project" value="InterPro"/>
</dbReference>
<dbReference type="AlphaFoldDB" id="A0A927HZB8"/>
<comment type="caution">
    <text evidence="3">The sequence shown here is derived from an EMBL/GenBank/DDBJ whole genome shotgun (WGS) entry which is preliminary data.</text>
</comment>
<sequence>MSDVHVLAIDLAKRSFQVCATARGGAVLFNRTVSRAKLMQMLRSQAPCVVAMEACATSHYWGRLAQGHGHDVRLLPPIYVKPFVKRQKNDAADAAAIAEAVLRPNIHYVAVKSAEHQARAVAFRTHQCFVRQRTQLINALRGHLAEFGIVVAQGPVHLREVVGLLENGEAEGLPDTVKEVARLYLDQIDVLGDRIEELASGLRAASEEQVETRRLCTVPGVGPVTAGAIMAFAPDLRAFASGRNFAAWLGLVPRQRSTGGKILHGGVSKMGQTDIRKLLIVGAMSRIRWIIRKGVMPDNWLGRMVARKPRMVAAVALANKMARNIWAMMTREQNYRMA</sequence>
<dbReference type="NCBIfam" id="NF033542">
    <property type="entry name" value="transpos_IS110"/>
    <property type="match status" value="1"/>
</dbReference>
<evidence type="ECO:0000313" key="4">
    <source>
        <dbReference type="Proteomes" id="UP000619295"/>
    </source>
</evidence>
<evidence type="ECO:0000313" key="3">
    <source>
        <dbReference type="EMBL" id="MBD3847420.1"/>
    </source>
</evidence>
<dbReference type="PANTHER" id="PTHR33055">
    <property type="entry name" value="TRANSPOSASE FOR INSERTION SEQUENCE ELEMENT IS1111A"/>
    <property type="match status" value="1"/>
</dbReference>
<gene>
    <name evidence="3" type="ORF">IED13_17100</name>
</gene>
<dbReference type="RefSeq" id="WP_191124841.1">
    <property type="nucleotide sequence ID" value="NZ_JACXWY010000010.1"/>
</dbReference>
<dbReference type="InterPro" id="IPR047650">
    <property type="entry name" value="Transpos_IS110"/>
</dbReference>
<organism evidence="3 4">
    <name type="scientific">Bosea spartocytisi</name>
    <dbReference type="NCBI Taxonomy" id="2773451"/>
    <lineage>
        <taxon>Bacteria</taxon>
        <taxon>Pseudomonadati</taxon>
        <taxon>Pseudomonadota</taxon>
        <taxon>Alphaproteobacteria</taxon>
        <taxon>Hyphomicrobiales</taxon>
        <taxon>Boseaceae</taxon>
        <taxon>Bosea</taxon>
    </lineage>
</organism>
<accession>A0A927HZB8</accession>
<feature type="domain" description="Transposase IS116/IS110/IS902 C-terminal" evidence="2">
    <location>
        <begin position="213"/>
        <end position="289"/>
    </location>
</feature>
<dbReference type="GO" id="GO:0003677">
    <property type="term" value="F:DNA binding"/>
    <property type="evidence" value="ECO:0007669"/>
    <property type="project" value="InterPro"/>
</dbReference>
<evidence type="ECO:0000259" key="2">
    <source>
        <dbReference type="Pfam" id="PF02371"/>
    </source>
</evidence>
<dbReference type="Pfam" id="PF02371">
    <property type="entry name" value="Transposase_20"/>
    <property type="match status" value="1"/>
</dbReference>
<dbReference type="PANTHER" id="PTHR33055:SF3">
    <property type="entry name" value="PUTATIVE TRANSPOSASE FOR IS117-RELATED"/>
    <property type="match status" value="1"/>
</dbReference>
<feature type="domain" description="Transposase IS110-like N-terminal" evidence="1">
    <location>
        <begin position="8"/>
        <end position="147"/>
    </location>
</feature>
<dbReference type="Proteomes" id="UP000619295">
    <property type="component" value="Unassembled WGS sequence"/>
</dbReference>
<dbReference type="InterPro" id="IPR003346">
    <property type="entry name" value="Transposase_20"/>
</dbReference>